<evidence type="ECO:0000313" key="2">
    <source>
        <dbReference type="Proteomes" id="UP000461276"/>
    </source>
</evidence>
<evidence type="ECO:0000313" key="1">
    <source>
        <dbReference type="EMBL" id="MRY92735.1"/>
    </source>
</evidence>
<name>A0A7K0GSU2_PARDI</name>
<gene>
    <name evidence="1" type="ORF">GKD67_05750</name>
</gene>
<dbReference type="Pfam" id="PF13496">
    <property type="entry name" value="DUF4120"/>
    <property type="match status" value="1"/>
</dbReference>
<comment type="caution">
    <text evidence="1">The sequence shown here is derived from an EMBL/GenBank/DDBJ whole genome shotgun (WGS) entry which is preliminary data.</text>
</comment>
<accession>A0A7K0GSU2</accession>
<proteinExistence type="predicted"/>
<dbReference type="AlphaFoldDB" id="A0A7K0GSU2"/>
<sequence>MKIDCQEHYDKAVEYAKSIGDTTFQNCIDCLKQRETNSHEVYEIVSDLQNSLPMKGA</sequence>
<reference evidence="1 2" key="1">
    <citation type="journal article" date="2019" name="Nat. Med.">
        <title>A library of human gut bacterial isolates paired with longitudinal multiomics data enables mechanistic microbiome research.</title>
        <authorList>
            <person name="Poyet M."/>
            <person name="Groussin M."/>
            <person name="Gibbons S.M."/>
            <person name="Avila-Pacheco J."/>
            <person name="Jiang X."/>
            <person name="Kearney S.M."/>
            <person name="Perrotta A.R."/>
            <person name="Berdy B."/>
            <person name="Zhao S."/>
            <person name="Lieberman T.D."/>
            <person name="Swanson P.K."/>
            <person name="Smith M."/>
            <person name="Roesemann S."/>
            <person name="Alexander J.E."/>
            <person name="Rich S.A."/>
            <person name="Livny J."/>
            <person name="Vlamakis H."/>
            <person name="Clish C."/>
            <person name="Bullock K."/>
            <person name="Deik A."/>
            <person name="Scott J."/>
            <person name="Pierce K.A."/>
            <person name="Xavier R.J."/>
            <person name="Alm E.J."/>
        </authorList>
    </citation>
    <scope>NUCLEOTIDE SEQUENCE [LARGE SCALE GENOMIC DNA]</scope>
    <source>
        <strain evidence="1 2">BIOML-A9</strain>
    </source>
</reference>
<protein>
    <submittedName>
        <fullName evidence="1">DUF4120 domain-containing protein</fullName>
    </submittedName>
</protein>
<organism evidence="1 2">
    <name type="scientific">Parabacteroides distasonis</name>
    <dbReference type="NCBI Taxonomy" id="823"/>
    <lineage>
        <taxon>Bacteria</taxon>
        <taxon>Pseudomonadati</taxon>
        <taxon>Bacteroidota</taxon>
        <taxon>Bacteroidia</taxon>
        <taxon>Bacteroidales</taxon>
        <taxon>Tannerellaceae</taxon>
        <taxon>Parabacteroides</taxon>
    </lineage>
</organism>
<dbReference type="EMBL" id="WKMY01000002">
    <property type="protein sequence ID" value="MRY92735.1"/>
    <property type="molecule type" value="Genomic_DNA"/>
</dbReference>
<dbReference type="InterPro" id="IPR025185">
    <property type="entry name" value="DUF4120"/>
</dbReference>
<dbReference type="Proteomes" id="UP000461276">
    <property type="component" value="Unassembled WGS sequence"/>
</dbReference>